<reference evidence="1" key="1">
    <citation type="submission" date="2021-01" db="EMBL/GenBank/DDBJ databases">
        <authorList>
            <consortium name="Genoscope - CEA"/>
            <person name="William W."/>
        </authorList>
    </citation>
    <scope>NUCLEOTIDE SEQUENCE</scope>
</reference>
<evidence type="ECO:0000313" key="1">
    <source>
        <dbReference type="EMBL" id="CAD8163276.1"/>
    </source>
</evidence>
<gene>
    <name evidence="1" type="ORF">PPENT_87.1.T0390139</name>
</gene>
<organism evidence="1 2">
    <name type="scientific">Paramecium pentaurelia</name>
    <dbReference type="NCBI Taxonomy" id="43138"/>
    <lineage>
        <taxon>Eukaryota</taxon>
        <taxon>Sar</taxon>
        <taxon>Alveolata</taxon>
        <taxon>Ciliophora</taxon>
        <taxon>Intramacronucleata</taxon>
        <taxon>Oligohymenophorea</taxon>
        <taxon>Peniculida</taxon>
        <taxon>Parameciidae</taxon>
        <taxon>Paramecium</taxon>
    </lineage>
</organism>
<dbReference type="EMBL" id="CAJJDO010000039">
    <property type="protein sequence ID" value="CAD8163276.1"/>
    <property type="molecule type" value="Genomic_DNA"/>
</dbReference>
<dbReference type="Proteomes" id="UP000689195">
    <property type="component" value="Unassembled WGS sequence"/>
</dbReference>
<sequence length="137" mass="16391">MYVQNNPHKIHQNRSLSFTENHSKFNNNQLNQFIKEQLFELKRKRKLPSLIQQESDYLMDEINKINNIYKIPNIKTQLAIPKISQLQNSKQNSVNKLKPSIILSENRPYRLRTYLKQTQPIIKINNIIIKNEDPCQY</sequence>
<evidence type="ECO:0000313" key="2">
    <source>
        <dbReference type="Proteomes" id="UP000689195"/>
    </source>
</evidence>
<dbReference type="AlphaFoldDB" id="A0A8S1UKZ3"/>
<comment type="caution">
    <text evidence="1">The sequence shown here is derived from an EMBL/GenBank/DDBJ whole genome shotgun (WGS) entry which is preliminary data.</text>
</comment>
<name>A0A8S1UKZ3_9CILI</name>
<protein>
    <submittedName>
        <fullName evidence="1">Uncharacterized protein</fullName>
    </submittedName>
</protein>
<keyword evidence="2" id="KW-1185">Reference proteome</keyword>
<proteinExistence type="predicted"/>
<accession>A0A8S1UKZ3</accession>
<dbReference type="OrthoDB" id="307805at2759"/>